<sequence length="67" mass="7378">MAAGEDPFDDPSLKGLSRHFNATTVKGRANVALATYFFMGAAYVIYKYSRKTASNVTKSEEDPRSNI</sequence>
<gene>
    <name evidence="2" type="ORF">PHYEVI_LOCUS3015</name>
</gene>
<keyword evidence="3" id="KW-1185">Reference proteome</keyword>
<name>A0A9N9XLV8_PHYSR</name>
<feature type="transmembrane region" description="Helical" evidence="1">
    <location>
        <begin position="29"/>
        <end position="46"/>
    </location>
</feature>
<organism evidence="2 3">
    <name type="scientific">Phyllotreta striolata</name>
    <name type="common">Striped flea beetle</name>
    <name type="synonym">Crioceris striolata</name>
    <dbReference type="NCBI Taxonomy" id="444603"/>
    <lineage>
        <taxon>Eukaryota</taxon>
        <taxon>Metazoa</taxon>
        <taxon>Ecdysozoa</taxon>
        <taxon>Arthropoda</taxon>
        <taxon>Hexapoda</taxon>
        <taxon>Insecta</taxon>
        <taxon>Pterygota</taxon>
        <taxon>Neoptera</taxon>
        <taxon>Endopterygota</taxon>
        <taxon>Coleoptera</taxon>
        <taxon>Polyphaga</taxon>
        <taxon>Cucujiformia</taxon>
        <taxon>Chrysomeloidea</taxon>
        <taxon>Chrysomelidae</taxon>
        <taxon>Galerucinae</taxon>
        <taxon>Alticini</taxon>
        <taxon>Phyllotreta</taxon>
    </lineage>
</organism>
<accession>A0A9N9XLV8</accession>
<evidence type="ECO:0000313" key="3">
    <source>
        <dbReference type="Proteomes" id="UP001153712"/>
    </source>
</evidence>
<dbReference type="OrthoDB" id="9435504at2759"/>
<dbReference type="InterPro" id="IPR009125">
    <property type="entry name" value="ATPMK"/>
</dbReference>
<proteinExistence type="predicted"/>
<reference evidence="2" key="1">
    <citation type="submission" date="2022-01" db="EMBL/GenBank/DDBJ databases">
        <authorList>
            <person name="King R."/>
        </authorList>
    </citation>
    <scope>NUCLEOTIDE SEQUENCE</scope>
</reference>
<keyword evidence="1" id="KW-0812">Transmembrane</keyword>
<dbReference type="Pfam" id="PF14960">
    <property type="entry name" value="ATP_synth_reg"/>
    <property type="match status" value="1"/>
</dbReference>
<evidence type="ECO:0000313" key="2">
    <source>
        <dbReference type="EMBL" id="CAG9856595.1"/>
    </source>
</evidence>
<evidence type="ECO:0000256" key="1">
    <source>
        <dbReference type="SAM" id="Phobius"/>
    </source>
</evidence>
<protein>
    <submittedName>
        <fullName evidence="2">Uncharacterized protein</fullName>
    </submittedName>
</protein>
<dbReference type="EMBL" id="OU900105">
    <property type="protein sequence ID" value="CAG9856595.1"/>
    <property type="molecule type" value="Genomic_DNA"/>
</dbReference>
<keyword evidence="1" id="KW-1133">Transmembrane helix</keyword>
<keyword evidence="1" id="KW-0472">Membrane</keyword>
<dbReference type="Proteomes" id="UP001153712">
    <property type="component" value="Chromosome 12"/>
</dbReference>
<dbReference type="AlphaFoldDB" id="A0A9N9XLV8"/>